<dbReference type="RefSeq" id="XP_041286399.1">
    <property type="nucleotide sequence ID" value="XM_041431931.1"/>
</dbReference>
<comment type="caution">
    <text evidence="1">The sequence shown here is derived from an EMBL/GenBank/DDBJ whole genome shotgun (WGS) entry which is preliminary data.</text>
</comment>
<dbReference type="AlphaFoldDB" id="A0A9P7EVT4"/>
<dbReference type="Proteomes" id="UP000823399">
    <property type="component" value="Unassembled WGS sequence"/>
</dbReference>
<keyword evidence="2" id="KW-1185">Reference proteome</keyword>
<dbReference type="OrthoDB" id="2669721at2759"/>
<reference evidence="1" key="1">
    <citation type="journal article" date="2020" name="New Phytol.">
        <title>Comparative genomics reveals dynamic genome evolution in host specialist ectomycorrhizal fungi.</title>
        <authorList>
            <person name="Lofgren L.A."/>
            <person name="Nguyen N.H."/>
            <person name="Vilgalys R."/>
            <person name="Ruytinx J."/>
            <person name="Liao H.L."/>
            <person name="Branco S."/>
            <person name="Kuo A."/>
            <person name="LaButti K."/>
            <person name="Lipzen A."/>
            <person name="Andreopoulos W."/>
            <person name="Pangilinan J."/>
            <person name="Riley R."/>
            <person name="Hundley H."/>
            <person name="Na H."/>
            <person name="Barry K."/>
            <person name="Grigoriev I.V."/>
            <person name="Stajich J.E."/>
            <person name="Kennedy P.G."/>
        </authorList>
    </citation>
    <scope>NUCLEOTIDE SEQUENCE</scope>
    <source>
        <strain evidence="1">FC423</strain>
    </source>
</reference>
<dbReference type="EMBL" id="JABBWM010000099">
    <property type="protein sequence ID" value="KAG2091014.1"/>
    <property type="molecule type" value="Genomic_DNA"/>
</dbReference>
<organism evidence="1 2">
    <name type="scientific">Suillus discolor</name>
    <dbReference type="NCBI Taxonomy" id="1912936"/>
    <lineage>
        <taxon>Eukaryota</taxon>
        <taxon>Fungi</taxon>
        <taxon>Dikarya</taxon>
        <taxon>Basidiomycota</taxon>
        <taxon>Agaricomycotina</taxon>
        <taxon>Agaricomycetes</taxon>
        <taxon>Agaricomycetidae</taxon>
        <taxon>Boletales</taxon>
        <taxon>Suillineae</taxon>
        <taxon>Suillaceae</taxon>
        <taxon>Suillus</taxon>
    </lineage>
</organism>
<name>A0A9P7EVT4_9AGAM</name>
<proteinExistence type="predicted"/>
<protein>
    <submittedName>
        <fullName evidence="1">Uncharacterized protein</fullName>
    </submittedName>
</protein>
<accession>A0A9P7EVT4</accession>
<evidence type="ECO:0000313" key="1">
    <source>
        <dbReference type="EMBL" id="KAG2091014.1"/>
    </source>
</evidence>
<evidence type="ECO:0000313" key="2">
    <source>
        <dbReference type="Proteomes" id="UP000823399"/>
    </source>
</evidence>
<sequence>MVGHSGKNGCRIYCEVSGRRKTRGTHYYPTLLKPRDRCAPGSAHDDVNILTLPLGGSANYADNLYRLVSSPSQ</sequence>
<dbReference type="GeneID" id="64694190"/>
<gene>
    <name evidence="1" type="ORF">F5147DRAFT_586496</name>
</gene>